<comment type="caution">
    <text evidence="2">The sequence shown here is derived from an EMBL/GenBank/DDBJ whole genome shotgun (WGS) entry which is preliminary data.</text>
</comment>
<evidence type="ECO:0000256" key="1">
    <source>
        <dbReference type="SAM" id="MobiDB-lite"/>
    </source>
</evidence>
<organism evidence="2 3">
    <name type="scientific">Collybiopsis confluens</name>
    <dbReference type="NCBI Taxonomy" id="2823264"/>
    <lineage>
        <taxon>Eukaryota</taxon>
        <taxon>Fungi</taxon>
        <taxon>Dikarya</taxon>
        <taxon>Basidiomycota</taxon>
        <taxon>Agaricomycotina</taxon>
        <taxon>Agaricomycetes</taxon>
        <taxon>Agaricomycetidae</taxon>
        <taxon>Agaricales</taxon>
        <taxon>Marasmiineae</taxon>
        <taxon>Omphalotaceae</taxon>
        <taxon>Collybiopsis</taxon>
    </lineage>
</organism>
<dbReference type="Proteomes" id="UP000518752">
    <property type="component" value="Unassembled WGS sequence"/>
</dbReference>
<dbReference type="AlphaFoldDB" id="A0A8H5GVN2"/>
<evidence type="ECO:0000313" key="3">
    <source>
        <dbReference type="Proteomes" id="UP000518752"/>
    </source>
</evidence>
<evidence type="ECO:0000313" key="2">
    <source>
        <dbReference type="EMBL" id="KAF5371923.1"/>
    </source>
</evidence>
<feature type="region of interest" description="Disordered" evidence="1">
    <location>
        <begin position="1"/>
        <end position="21"/>
    </location>
</feature>
<accession>A0A8H5GVN2</accession>
<dbReference type="EMBL" id="JAACJN010000113">
    <property type="protein sequence ID" value="KAF5371923.1"/>
    <property type="molecule type" value="Genomic_DNA"/>
</dbReference>
<gene>
    <name evidence="2" type="ORF">D9757_011501</name>
</gene>
<name>A0A8H5GVN2_9AGAR</name>
<reference evidence="2 3" key="1">
    <citation type="journal article" date="2020" name="ISME J.">
        <title>Uncovering the hidden diversity of litter-decomposition mechanisms in mushroom-forming fungi.</title>
        <authorList>
            <person name="Floudas D."/>
            <person name="Bentzer J."/>
            <person name="Ahren D."/>
            <person name="Johansson T."/>
            <person name="Persson P."/>
            <person name="Tunlid A."/>
        </authorList>
    </citation>
    <scope>NUCLEOTIDE SEQUENCE [LARGE SCALE GENOMIC DNA]</scope>
    <source>
        <strain evidence="2 3">CBS 406.79</strain>
    </source>
</reference>
<sequence length="145" mass="16024">MTMTPSTLDLTGNTNSASTHSQAPLLSVSDYTTWLALSPLNVTVQRSTPTRARRIFVSRSTFSPIIGADDDNGGRLLIPGSRAQGNVSLSFSPHPPRIFQYIYVEPLLVDYRILRYTHLASVTSPPHKHCLQAEELGKKLDMKTD</sequence>
<proteinExistence type="predicted"/>
<protein>
    <submittedName>
        <fullName evidence="2">Uncharacterized protein</fullName>
    </submittedName>
</protein>
<keyword evidence="3" id="KW-1185">Reference proteome</keyword>